<dbReference type="GO" id="GO:0070475">
    <property type="term" value="P:rRNA base methylation"/>
    <property type="evidence" value="ECO:0007669"/>
    <property type="project" value="TreeGrafter"/>
</dbReference>
<evidence type="ECO:0000256" key="3">
    <source>
        <dbReference type="ARBA" id="ARBA00012328"/>
    </source>
</evidence>
<keyword evidence="5 12" id="KW-0963">Cytoplasm</keyword>
<evidence type="ECO:0000256" key="12">
    <source>
        <dbReference type="PIRNR" id="PIRNR015601"/>
    </source>
</evidence>
<dbReference type="GO" id="GO:0005737">
    <property type="term" value="C:cytoplasm"/>
    <property type="evidence" value="ECO:0007669"/>
    <property type="project" value="UniProtKB-SubCell"/>
</dbReference>
<keyword evidence="7 12" id="KW-0489">Methyltransferase</keyword>
<reference evidence="15 16" key="1">
    <citation type="submission" date="2017-07" db="EMBL/GenBank/DDBJ databases">
        <title>Complete Genome Sequence of the cosmetic ferment Vitreoscilla filiformis (ATCC15551).</title>
        <authorList>
            <person name="Contreras S."/>
            <person name="Sagory-Zalkind P."/>
            <person name="Blanquart H."/>
            <person name="Iltis A."/>
            <person name="Morand S.C."/>
        </authorList>
    </citation>
    <scope>NUCLEOTIDE SEQUENCE [LARGE SCALE GENOMIC DNA]</scope>
    <source>
        <strain evidence="15 16">ATCC 15551</strain>
    </source>
</reference>
<accession>A0A221KDT8</accession>
<evidence type="ECO:0000256" key="4">
    <source>
        <dbReference type="ARBA" id="ARBA00013673"/>
    </source>
</evidence>
<dbReference type="GO" id="GO:0070042">
    <property type="term" value="F:rRNA (uridine-N3-)-methyltransferase activity"/>
    <property type="evidence" value="ECO:0007669"/>
    <property type="project" value="TreeGrafter"/>
</dbReference>
<organism evidence="15 16">
    <name type="scientific">Vitreoscilla filiformis</name>
    <dbReference type="NCBI Taxonomy" id="63"/>
    <lineage>
        <taxon>Bacteria</taxon>
        <taxon>Pseudomonadati</taxon>
        <taxon>Pseudomonadota</taxon>
        <taxon>Betaproteobacteria</taxon>
        <taxon>Neisseriales</taxon>
        <taxon>Neisseriaceae</taxon>
        <taxon>Vitreoscilla</taxon>
    </lineage>
</organism>
<dbReference type="InterPro" id="IPR015947">
    <property type="entry name" value="PUA-like_sf"/>
</dbReference>
<gene>
    <name evidence="15" type="ORF">VITFI_CDS1232</name>
</gene>
<comment type="subcellular location">
    <subcellularLocation>
        <location evidence="1 12">Cytoplasm</location>
    </subcellularLocation>
</comment>
<dbReference type="InterPro" id="IPR029026">
    <property type="entry name" value="tRNA_m1G_MTases_N"/>
</dbReference>
<comment type="similarity">
    <text evidence="2 12">Belongs to the RNA methyltransferase RsmE family.</text>
</comment>
<dbReference type="KEGG" id="vff:VITFI_CDS1232"/>
<comment type="function">
    <text evidence="10 12">Specifically methylates the N3 position of the uracil ring of uridine 1498 (m3U1498) in 16S rRNA. Acts on the fully assembled 30S ribosomal subunit.</text>
</comment>
<protein>
    <recommendedName>
        <fullName evidence="4 12">Ribosomal RNA small subunit methyltransferase E</fullName>
        <ecNumber evidence="3 12">2.1.1.193</ecNumber>
    </recommendedName>
</protein>
<dbReference type="Gene3D" id="2.40.240.20">
    <property type="entry name" value="Hypothetical PUA domain-like, domain 1"/>
    <property type="match status" value="1"/>
</dbReference>
<dbReference type="InterPro" id="IPR006700">
    <property type="entry name" value="RsmE"/>
</dbReference>
<dbReference type="Gene3D" id="3.40.1280.10">
    <property type="match status" value="1"/>
</dbReference>
<evidence type="ECO:0000256" key="5">
    <source>
        <dbReference type="ARBA" id="ARBA00022490"/>
    </source>
</evidence>
<dbReference type="EC" id="2.1.1.193" evidence="3 12"/>
<dbReference type="InterPro" id="IPR029028">
    <property type="entry name" value="Alpha/beta_knot_MTases"/>
</dbReference>
<evidence type="ECO:0000256" key="9">
    <source>
        <dbReference type="ARBA" id="ARBA00022691"/>
    </source>
</evidence>
<dbReference type="Pfam" id="PF04452">
    <property type="entry name" value="Methyltrans_RNA"/>
    <property type="match status" value="1"/>
</dbReference>
<dbReference type="NCBIfam" id="TIGR00046">
    <property type="entry name" value="RsmE family RNA methyltransferase"/>
    <property type="match status" value="1"/>
</dbReference>
<evidence type="ECO:0000256" key="8">
    <source>
        <dbReference type="ARBA" id="ARBA00022679"/>
    </source>
</evidence>
<dbReference type="InterPro" id="IPR046887">
    <property type="entry name" value="RsmE_PUA-like"/>
</dbReference>
<comment type="catalytic activity">
    <reaction evidence="11 12">
        <text>uridine(1498) in 16S rRNA + S-adenosyl-L-methionine = N(3)-methyluridine(1498) in 16S rRNA + S-adenosyl-L-homocysteine + H(+)</text>
        <dbReference type="Rhea" id="RHEA:42920"/>
        <dbReference type="Rhea" id="RHEA-COMP:10283"/>
        <dbReference type="Rhea" id="RHEA-COMP:10284"/>
        <dbReference type="ChEBI" id="CHEBI:15378"/>
        <dbReference type="ChEBI" id="CHEBI:57856"/>
        <dbReference type="ChEBI" id="CHEBI:59789"/>
        <dbReference type="ChEBI" id="CHEBI:65315"/>
        <dbReference type="ChEBI" id="CHEBI:74502"/>
        <dbReference type="EC" id="2.1.1.193"/>
    </reaction>
</comment>
<dbReference type="CDD" id="cd18084">
    <property type="entry name" value="RsmE-like"/>
    <property type="match status" value="1"/>
</dbReference>
<dbReference type="SUPFAM" id="SSF75217">
    <property type="entry name" value="alpha/beta knot"/>
    <property type="match status" value="1"/>
</dbReference>
<sequence>MFLDAPLAVATEVTLPPDVSRHAQVLRLQPGDALRLFNGQGGEWQAEVLSMGRQTVVVRVDQPLACDRELPRPVTLALGMPANDRMDALVEKATELGVQAIQPLHTSRSVLRLTGERADKRRAHWQGVATAASEQSGRTAVPHLAPVRSVTDWLDQLPAPASDAEQRCLLSFTPDAVPLSSLPSRAGCPLLVLSGPEGGLDPQEETHARQRGFIPVSLGPRVLRADTAPLVVLSWVNFCPLEVVA</sequence>
<evidence type="ECO:0000259" key="14">
    <source>
        <dbReference type="Pfam" id="PF20260"/>
    </source>
</evidence>
<evidence type="ECO:0000259" key="13">
    <source>
        <dbReference type="Pfam" id="PF04452"/>
    </source>
</evidence>
<evidence type="ECO:0000256" key="7">
    <source>
        <dbReference type="ARBA" id="ARBA00022603"/>
    </source>
</evidence>
<dbReference type="SUPFAM" id="SSF88697">
    <property type="entry name" value="PUA domain-like"/>
    <property type="match status" value="1"/>
</dbReference>
<keyword evidence="9 12" id="KW-0949">S-adenosyl-L-methionine</keyword>
<evidence type="ECO:0000313" key="16">
    <source>
        <dbReference type="Proteomes" id="UP000199729"/>
    </source>
</evidence>
<evidence type="ECO:0000256" key="10">
    <source>
        <dbReference type="ARBA" id="ARBA00025699"/>
    </source>
</evidence>
<dbReference type="AlphaFoldDB" id="A0A221KDT8"/>
<keyword evidence="8 12" id="KW-0808">Transferase</keyword>
<evidence type="ECO:0000256" key="11">
    <source>
        <dbReference type="ARBA" id="ARBA00047944"/>
    </source>
</evidence>
<feature type="domain" description="Ribosomal RNA small subunit methyltransferase E PUA-like" evidence="14">
    <location>
        <begin position="16"/>
        <end position="60"/>
    </location>
</feature>
<feature type="domain" description="Ribosomal RNA small subunit methyltransferase E methyltransferase" evidence="13">
    <location>
        <begin position="69"/>
        <end position="236"/>
    </location>
</feature>
<dbReference type="InterPro" id="IPR046886">
    <property type="entry name" value="RsmE_MTase_dom"/>
</dbReference>
<dbReference type="Pfam" id="PF20260">
    <property type="entry name" value="PUA_4"/>
    <property type="match status" value="1"/>
</dbReference>
<keyword evidence="6 12" id="KW-0698">rRNA processing</keyword>
<dbReference type="PANTHER" id="PTHR30027">
    <property type="entry name" value="RIBOSOMAL RNA SMALL SUBUNIT METHYLTRANSFERASE E"/>
    <property type="match status" value="1"/>
</dbReference>
<dbReference type="EMBL" id="CP022423">
    <property type="protein sequence ID" value="ASM77010.1"/>
    <property type="molecule type" value="Genomic_DNA"/>
</dbReference>
<dbReference type="PANTHER" id="PTHR30027:SF3">
    <property type="entry name" value="16S RRNA (URACIL(1498)-N(3))-METHYLTRANSFERASE"/>
    <property type="match status" value="1"/>
</dbReference>
<evidence type="ECO:0000256" key="2">
    <source>
        <dbReference type="ARBA" id="ARBA00005528"/>
    </source>
</evidence>
<evidence type="ECO:0000313" key="15">
    <source>
        <dbReference type="EMBL" id="ASM77010.1"/>
    </source>
</evidence>
<name>A0A221KDT8_VITFI</name>
<evidence type="ECO:0000256" key="1">
    <source>
        <dbReference type="ARBA" id="ARBA00004496"/>
    </source>
</evidence>
<keyword evidence="16" id="KW-1185">Reference proteome</keyword>
<dbReference type="PIRSF" id="PIRSF015601">
    <property type="entry name" value="MTase_slr0722"/>
    <property type="match status" value="1"/>
</dbReference>
<evidence type="ECO:0000256" key="6">
    <source>
        <dbReference type="ARBA" id="ARBA00022552"/>
    </source>
</evidence>
<proteinExistence type="inferred from homology"/>
<dbReference type="Proteomes" id="UP000199729">
    <property type="component" value="Chromosome"/>
</dbReference>
<dbReference type="NCBIfam" id="NF008692">
    <property type="entry name" value="PRK11713.1-5"/>
    <property type="match status" value="1"/>
</dbReference>